<evidence type="ECO:0000259" key="2">
    <source>
        <dbReference type="Pfam" id="PF01337"/>
    </source>
</evidence>
<dbReference type="InterPro" id="IPR000468">
    <property type="entry name" value="Barstar"/>
</dbReference>
<dbReference type="AlphaFoldDB" id="A0A291REZ3"/>
<dbReference type="SUPFAM" id="SSF52038">
    <property type="entry name" value="Barstar-related"/>
    <property type="match status" value="1"/>
</dbReference>
<evidence type="ECO:0000313" key="4">
    <source>
        <dbReference type="Proteomes" id="UP000221961"/>
    </source>
</evidence>
<dbReference type="KEGG" id="ntp:CRH09_06285"/>
<organism evidence="3 4">
    <name type="scientific">Nocardia terpenica</name>
    <dbReference type="NCBI Taxonomy" id="455432"/>
    <lineage>
        <taxon>Bacteria</taxon>
        <taxon>Bacillati</taxon>
        <taxon>Actinomycetota</taxon>
        <taxon>Actinomycetes</taxon>
        <taxon>Mycobacteriales</taxon>
        <taxon>Nocardiaceae</taxon>
        <taxon>Nocardia</taxon>
    </lineage>
</organism>
<accession>A0A291REZ3</accession>
<proteinExistence type="inferred from homology"/>
<name>A0A291REZ3_9NOCA</name>
<comment type="similarity">
    <text evidence="1">Belongs to the barstar family.</text>
</comment>
<reference evidence="3 4" key="1">
    <citation type="submission" date="2017-10" db="EMBL/GenBank/DDBJ databases">
        <title>Comparative genomics between pathogenic Norcardia.</title>
        <authorList>
            <person name="Zeng L."/>
        </authorList>
    </citation>
    <scope>NUCLEOTIDE SEQUENCE [LARGE SCALE GENOMIC DNA]</scope>
    <source>
        <strain evidence="3 4">NC_YFY_NT001</strain>
    </source>
</reference>
<sequence>MGTSMTVTEFLGGGDGGGRAAVLGAAVSGAVVGVLAVGDGEFSGVRFTVPEGYVARELRGVKMRTVAGVFDEFAAAFQFAYYFGENKDAFDECLRDLDDFVGRAPGYVAVIRDGAQLLADEPEELDWFDAAVTDAARHWAARGVAFRVVLQDRPAGVQAATLTLV</sequence>
<feature type="domain" description="Barstar (barnase inhibitor)" evidence="2">
    <location>
        <begin position="56"/>
        <end position="151"/>
    </location>
</feature>
<gene>
    <name evidence="3" type="ORF">CRH09_06285</name>
</gene>
<dbReference type="InterPro" id="IPR035905">
    <property type="entry name" value="Barstar-like_sf"/>
</dbReference>
<dbReference type="Proteomes" id="UP000221961">
    <property type="component" value="Chromosome"/>
</dbReference>
<evidence type="ECO:0000256" key="1">
    <source>
        <dbReference type="ARBA" id="ARBA00006845"/>
    </source>
</evidence>
<dbReference type="CDD" id="cd05141">
    <property type="entry name" value="Barstar_evA4336-like"/>
    <property type="match status" value="1"/>
</dbReference>
<dbReference type="EMBL" id="CP023778">
    <property type="protein sequence ID" value="ATL65879.1"/>
    <property type="molecule type" value="Genomic_DNA"/>
</dbReference>
<dbReference type="Gene3D" id="3.30.370.10">
    <property type="entry name" value="Barstar-like"/>
    <property type="match status" value="1"/>
</dbReference>
<evidence type="ECO:0000313" key="3">
    <source>
        <dbReference type="EMBL" id="ATL65879.1"/>
    </source>
</evidence>
<dbReference type="Pfam" id="PF01337">
    <property type="entry name" value="Barstar"/>
    <property type="match status" value="1"/>
</dbReference>
<protein>
    <recommendedName>
        <fullName evidence="2">Barstar (barnase inhibitor) domain-containing protein</fullName>
    </recommendedName>
</protein>